<comment type="caution">
    <text evidence="2">The sequence shown here is derived from an EMBL/GenBank/DDBJ whole genome shotgun (WGS) entry which is preliminary data.</text>
</comment>
<gene>
    <name evidence="2" type="ORF">CNF02_10845</name>
</gene>
<accession>A0A2A5W951</accession>
<reference evidence="2 3" key="1">
    <citation type="submission" date="2017-08" db="EMBL/GenBank/DDBJ databases">
        <title>Fine stratification of microbial communities through a metagenomic profile of the photic zone.</title>
        <authorList>
            <person name="Haro-Moreno J.M."/>
            <person name="Lopez-Perez M."/>
            <person name="De La Torre J."/>
            <person name="Picazo A."/>
            <person name="Camacho A."/>
            <person name="Rodriguez-Valera F."/>
        </authorList>
    </citation>
    <scope>NUCLEOTIDE SEQUENCE [LARGE SCALE GENOMIC DNA]</scope>
    <source>
        <strain evidence="2">MED-G28</strain>
    </source>
</reference>
<protein>
    <submittedName>
        <fullName evidence="2">Carboxymuconolactone decarboxylase</fullName>
    </submittedName>
</protein>
<evidence type="ECO:0000313" key="2">
    <source>
        <dbReference type="EMBL" id="PDH32807.1"/>
    </source>
</evidence>
<dbReference type="InterPro" id="IPR003779">
    <property type="entry name" value="CMD-like"/>
</dbReference>
<name>A0A2A5W951_9GAMM</name>
<dbReference type="PANTHER" id="PTHR34846:SF5">
    <property type="entry name" value="CARBOXYMUCONOLACTONE DECARBOXYLASE-LIKE DOMAIN-CONTAINING PROTEIN"/>
    <property type="match status" value="1"/>
</dbReference>
<dbReference type="InterPro" id="IPR029032">
    <property type="entry name" value="AhpD-like"/>
</dbReference>
<dbReference type="GO" id="GO:0051920">
    <property type="term" value="F:peroxiredoxin activity"/>
    <property type="evidence" value="ECO:0007669"/>
    <property type="project" value="InterPro"/>
</dbReference>
<feature type="domain" description="Carboxymuconolactone decarboxylase-like" evidence="1">
    <location>
        <begin position="72"/>
        <end position="138"/>
    </location>
</feature>
<dbReference type="SUPFAM" id="SSF69118">
    <property type="entry name" value="AhpD-like"/>
    <property type="match status" value="1"/>
</dbReference>
<organism evidence="2 3">
    <name type="scientific">OM182 bacterium MED-G28</name>
    <dbReference type="NCBI Taxonomy" id="1986256"/>
    <lineage>
        <taxon>Bacteria</taxon>
        <taxon>Pseudomonadati</taxon>
        <taxon>Pseudomonadota</taxon>
        <taxon>Gammaproteobacteria</taxon>
        <taxon>OMG group</taxon>
        <taxon>OM182 clade</taxon>
    </lineage>
</organism>
<dbReference type="EMBL" id="NTJZ01000013">
    <property type="protein sequence ID" value="PDH32807.1"/>
    <property type="molecule type" value="Genomic_DNA"/>
</dbReference>
<dbReference type="Pfam" id="PF02627">
    <property type="entry name" value="CMD"/>
    <property type="match status" value="1"/>
</dbReference>
<dbReference type="AlphaFoldDB" id="A0A2A5W951"/>
<dbReference type="Gene3D" id="1.20.1290.10">
    <property type="entry name" value="AhpD-like"/>
    <property type="match status" value="1"/>
</dbReference>
<dbReference type="Proteomes" id="UP000219329">
    <property type="component" value="Unassembled WGS sequence"/>
</dbReference>
<evidence type="ECO:0000259" key="1">
    <source>
        <dbReference type="Pfam" id="PF02627"/>
    </source>
</evidence>
<dbReference type="PANTHER" id="PTHR34846">
    <property type="entry name" value="4-CARBOXYMUCONOLACTONE DECARBOXYLASE FAMILY PROTEIN (AFU_ORTHOLOGUE AFUA_6G11590)"/>
    <property type="match status" value="1"/>
</dbReference>
<sequence length="217" mass="24310">MPRLKGVSKKDTSGLIAKYYQALFGDRDPIEEPGTATGTPGNWWTVFARVPYIFEHATSHFGMFGMFSDKSVSQLDPKTRELGILRAGYTQGSQFVFSQHCKAARKFGLTNEKIAAIPHWQVSSCFDEKEKSILAWTDALVLQGGRASDELFNSLHSHLSEEDILELTYHVMGYNLHAVLCKALRLEFDDVPERIREIPIPGDGEVADWAGSAWKES</sequence>
<evidence type="ECO:0000313" key="3">
    <source>
        <dbReference type="Proteomes" id="UP000219329"/>
    </source>
</evidence>
<proteinExistence type="predicted"/>